<keyword evidence="1" id="KW-0175">Coiled coil</keyword>
<reference evidence="3 5" key="1">
    <citation type="submission" date="2023-10" db="EMBL/GenBank/DDBJ databases">
        <title>Genomes of two closely related lineages of the louse Polyplax serrata with different host specificities.</title>
        <authorList>
            <person name="Martinu J."/>
            <person name="Tarabai H."/>
            <person name="Stefka J."/>
            <person name="Hypsa V."/>
        </authorList>
    </citation>
    <scope>NUCLEOTIDE SEQUENCE [LARGE SCALE GENOMIC DNA]</scope>
    <source>
        <strain evidence="2">98ZLc_SE</strain>
        <strain evidence="3">HR10_N</strain>
    </source>
</reference>
<name>A0AAN8P242_POLSC</name>
<feature type="coiled-coil region" evidence="1">
    <location>
        <begin position="67"/>
        <end position="97"/>
    </location>
</feature>
<dbReference type="InterPro" id="IPR028227">
    <property type="entry name" value="UPF0449"/>
</dbReference>
<evidence type="ECO:0000313" key="5">
    <source>
        <dbReference type="Proteomes" id="UP001372834"/>
    </source>
</evidence>
<evidence type="ECO:0000313" key="3">
    <source>
        <dbReference type="EMBL" id="KAK6629536.1"/>
    </source>
</evidence>
<dbReference type="Proteomes" id="UP001372834">
    <property type="component" value="Unassembled WGS sequence"/>
</dbReference>
<evidence type="ECO:0000256" key="1">
    <source>
        <dbReference type="SAM" id="Coils"/>
    </source>
</evidence>
<proteinExistence type="predicted"/>
<dbReference type="EMBL" id="JAWJWE010000036">
    <property type="protein sequence ID" value="KAK6629536.1"/>
    <property type="molecule type" value="Genomic_DNA"/>
</dbReference>
<dbReference type="Proteomes" id="UP001359485">
    <property type="component" value="Unassembled WGS sequence"/>
</dbReference>
<gene>
    <name evidence="3" type="ORF">RUM43_003353</name>
    <name evidence="2" type="ORF">RUM44_009302</name>
</gene>
<comment type="caution">
    <text evidence="3">The sequence shown here is derived from an EMBL/GenBank/DDBJ whole genome shotgun (WGS) entry which is preliminary data.</text>
</comment>
<accession>A0AAN8P242</accession>
<evidence type="ECO:0000313" key="2">
    <source>
        <dbReference type="EMBL" id="KAK6626825.1"/>
    </source>
</evidence>
<dbReference type="Pfam" id="PF15136">
    <property type="entry name" value="UPF0449"/>
    <property type="match status" value="1"/>
</dbReference>
<evidence type="ECO:0000313" key="4">
    <source>
        <dbReference type="Proteomes" id="UP001359485"/>
    </source>
</evidence>
<dbReference type="AlphaFoldDB" id="A0AAN8P242"/>
<dbReference type="EMBL" id="JAWJWF010000045">
    <property type="protein sequence ID" value="KAK6626825.1"/>
    <property type="molecule type" value="Genomic_DNA"/>
</dbReference>
<sequence>MFKKKSNLPPRPKCPTASHMIEDLTFITNDDPLFSTASEISRKNGEMEKLSNQEEAYRKIKNFFRSHENLQKVMENLNVANNNLNEKQCNMVKMSEELKNQAFKALMK</sequence>
<keyword evidence="4" id="KW-1185">Reference proteome</keyword>
<protein>
    <submittedName>
        <fullName evidence="3">Uncharacterized protein</fullName>
    </submittedName>
</protein>
<organism evidence="3 5">
    <name type="scientific">Polyplax serrata</name>
    <name type="common">Common mouse louse</name>
    <dbReference type="NCBI Taxonomy" id="468196"/>
    <lineage>
        <taxon>Eukaryota</taxon>
        <taxon>Metazoa</taxon>
        <taxon>Ecdysozoa</taxon>
        <taxon>Arthropoda</taxon>
        <taxon>Hexapoda</taxon>
        <taxon>Insecta</taxon>
        <taxon>Pterygota</taxon>
        <taxon>Neoptera</taxon>
        <taxon>Paraneoptera</taxon>
        <taxon>Psocodea</taxon>
        <taxon>Troctomorpha</taxon>
        <taxon>Phthiraptera</taxon>
        <taxon>Anoplura</taxon>
        <taxon>Polyplacidae</taxon>
        <taxon>Polyplax</taxon>
    </lineage>
</organism>